<evidence type="ECO:0000313" key="1">
    <source>
        <dbReference type="EMBL" id="KKK82723.1"/>
    </source>
</evidence>
<evidence type="ECO:0008006" key="2">
    <source>
        <dbReference type="Google" id="ProtNLM"/>
    </source>
</evidence>
<organism evidence="1">
    <name type="scientific">marine sediment metagenome</name>
    <dbReference type="NCBI Taxonomy" id="412755"/>
    <lineage>
        <taxon>unclassified sequences</taxon>
        <taxon>metagenomes</taxon>
        <taxon>ecological metagenomes</taxon>
    </lineage>
</organism>
<accession>A0A0F8YMR8</accession>
<reference evidence="1" key="1">
    <citation type="journal article" date="2015" name="Nature">
        <title>Complex archaea that bridge the gap between prokaryotes and eukaryotes.</title>
        <authorList>
            <person name="Spang A."/>
            <person name="Saw J.H."/>
            <person name="Jorgensen S.L."/>
            <person name="Zaremba-Niedzwiedzka K."/>
            <person name="Martijn J."/>
            <person name="Lind A.E."/>
            <person name="van Eijk R."/>
            <person name="Schleper C."/>
            <person name="Guy L."/>
            <person name="Ettema T.J."/>
        </authorList>
    </citation>
    <scope>NUCLEOTIDE SEQUENCE</scope>
</reference>
<name>A0A0F8YMR8_9ZZZZ</name>
<proteinExistence type="predicted"/>
<dbReference type="AlphaFoldDB" id="A0A0F8YMR8"/>
<gene>
    <name evidence="1" type="ORF">LCGC14_2800550</name>
</gene>
<sequence length="133" mass="15793">MGKIARIRTSDRINFKRCRRKWAWQSHLRHNLEGIYRPEPLWTGTGVHYALEDYHGENFYGHPAEAFKAFVIGCRRTRGFSMPDQWRAETEMAIGIMDYYVEWLVGRTNYKTYKLKGVSQLEVSFEIPLPFED</sequence>
<protein>
    <recommendedName>
        <fullName evidence="2">PD-(D/E)XK endonuclease-like domain-containing protein</fullName>
    </recommendedName>
</protein>
<comment type="caution">
    <text evidence="1">The sequence shown here is derived from an EMBL/GenBank/DDBJ whole genome shotgun (WGS) entry which is preliminary data.</text>
</comment>
<feature type="non-terminal residue" evidence="1">
    <location>
        <position position="133"/>
    </location>
</feature>
<dbReference type="EMBL" id="LAZR01052539">
    <property type="protein sequence ID" value="KKK82723.1"/>
    <property type="molecule type" value="Genomic_DNA"/>
</dbReference>